<dbReference type="InterPro" id="IPR012337">
    <property type="entry name" value="RNaseH-like_sf"/>
</dbReference>
<dbReference type="AlphaFoldDB" id="A0A803P9W0"/>
<evidence type="ECO:0000313" key="2">
    <source>
        <dbReference type="EnsemblPlants" id="cds.evm.model.03.662"/>
    </source>
</evidence>
<dbReference type="PANTHER" id="PTHR47074">
    <property type="entry name" value="BNAC02G40300D PROTEIN"/>
    <property type="match status" value="1"/>
</dbReference>
<dbReference type="Gene3D" id="3.30.420.10">
    <property type="entry name" value="Ribonuclease H-like superfamily/Ribonuclease H"/>
    <property type="match status" value="1"/>
</dbReference>
<dbReference type="PANTHER" id="PTHR47074:SF48">
    <property type="entry name" value="POLYNUCLEOTIDYL TRANSFERASE, RIBONUCLEASE H-LIKE SUPERFAMILY PROTEIN"/>
    <property type="match status" value="1"/>
</dbReference>
<name>A0A803P9W0_CANSA</name>
<reference evidence="2" key="2">
    <citation type="submission" date="2021-03" db="UniProtKB">
        <authorList>
            <consortium name="EnsemblPlants"/>
        </authorList>
    </citation>
    <scope>IDENTIFICATION</scope>
</reference>
<evidence type="ECO:0000259" key="1">
    <source>
        <dbReference type="Pfam" id="PF13456"/>
    </source>
</evidence>
<sequence length="257" mass="28952">MHALLECSRAREAWKASDFAHFYLQNNHLDIIHFLSNVFSSLDKGSADLLMCFMWTIWNQRNNQFFNRFTLDPKDMFACCQSFLLQYLDAGLKRFIPSSQGDQSPSVMDWCPPGKYQVFTDAAIDTGKQVFSLSVVVKNDTDQVIAGLVKPVAGLIAPVIAEAKAVSLAVAWTKMINLPVHVLFLDCKVVVDKINKCNWNNSVCDDVLIDVYNSLSFNPRPKVVFIRRDDNTHAHNLAKLGLGLDRQLLWNGSLPSL</sequence>
<dbReference type="SUPFAM" id="SSF53098">
    <property type="entry name" value="Ribonuclease H-like"/>
    <property type="match status" value="1"/>
</dbReference>
<proteinExistence type="predicted"/>
<reference evidence="2" key="1">
    <citation type="submission" date="2018-11" db="EMBL/GenBank/DDBJ databases">
        <authorList>
            <person name="Grassa J C."/>
        </authorList>
    </citation>
    <scope>NUCLEOTIDE SEQUENCE [LARGE SCALE GENOMIC DNA]</scope>
</reference>
<dbReference type="EMBL" id="UZAU01000264">
    <property type="status" value="NOT_ANNOTATED_CDS"/>
    <property type="molecule type" value="Genomic_DNA"/>
</dbReference>
<accession>A0A803P9W0</accession>
<dbReference type="Pfam" id="PF13456">
    <property type="entry name" value="RVT_3"/>
    <property type="match status" value="1"/>
</dbReference>
<feature type="domain" description="RNase H type-1" evidence="1">
    <location>
        <begin position="121"/>
        <end position="240"/>
    </location>
</feature>
<dbReference type="GO" id="GO:0003676">
    <property type="term" value="F:nucleic acid binding"/>
    <property type="evidence" value="ECO:0007669"/>
    <property type="project" value="InterPro"/>
</dbReference>
<keyword evidence="3" id="KW-1185">Reference proteome</keyword>
<dbReference type="InterPro" id="IPR036397">
    <property type="entry name" value="RNaseH_sf"/>
</dbReference>
<organism evidence="2 3">
    <name type="scientific">Cannabis sativa</name>
    <name type="common">Hemp</name>
    <name type="synonym">Marijuana</name>
    <dbReference type="NCBI Taxonomy" id="3483"/>
    <lineage>
        <taxon>Eukaryota</taxon>
        <taxon>Viridiplantae</taxon>
        <taxon>Streptophyta</taxon>
        <taxon>Embryophyta</taxon>
        <taxon>Tracheophyta</taxon>
        <taxon>Spermatophyta</taxon>
        <taxon>Magnoliopsida</taxon>
        <taxon>eudicotyledons</taxon>
        <taxon>Gunneridae</taxon>
        <taxon>Pentapetalae</taxon>
        <taxon>rosids</taxon>
        <taxon>fabids</taxon>
        <taxon>Rosales</taxon>
        <taxon>Cannabaceae</taxon>
        <taxon>Cannabis</taxon>
    </lineage>
</organism>
<dbReference type="Proteomes" id="UP000596661">
    <property type="component" value="Chromosome 3"/>
</dbReference>
<dbReference type="Gramene" id="evm.model.03.662">
    <property type="protein sequence ID" value="cds.evm.model.03.662"/>
    <property type="gene ID" value="evm.TU.03.662"/>
</dbReference>
<protein>
    <recommendedName>
        <fullName evidence="1">RNase H type-1 domain-containing protein</fullName>
    </recommendedName>
</protein>
<evidence type="ECO:0000313" key="3">
    <source>
        <dbReference type="Proteomes" id="UP000596661"/>
    </source>
</evidence>
<dbReference type="InterPro" id="IPR052929">
    <property type="entry name" value="RNase_H-like_EbsB-rel"/>
</dbReference>
<dbReference type="GO" id="GO:0004523">
    <property type="term" value="F:RNA-DNA hybrid ribonuclease activity"/>
    <property type="evidence" value="ECO:0007669"/>
    <property type="project" value="InterPro"/>
</dbReference>
<dbReference type="InterPro" id="IPR002156">
    <property type="entry name" value="RNaseH_domain"/>
</dbReference>
<dbReference type="EnsemblPlants" id="evm.model.03.662">
    <property type="protein sequence ID" value="cds.evm.model.03.662"/>
    <property type="gene ID" value="evm.TU.03.662"/>
</dbReference>